<name>A0A0R1WRV4_9LACO</name>
<dbReference type="PATRIC" id="fig|1423774.3.peg.1064"/>
<reference evidence="2 3" key="1">
    <citation type="journal article" date="2015" name="Genome Announc.">
        <title>Expanding the biotechnology potential of lactobacilli through comparative genomics of 213 strains and associated genera.</title>
        <authorList>
            <person name="Sun Z."/>
            <person name="Harris H.M."/>
            <person name="McCann A."/>
            <person name="Guo C."/>
            <person name="Argimon S."/>
            <person name="Zhang W."/>
            <person name="Yang X."/>
            <person name="Jeffery I.B."/>
            <person name="Cooney J.C."/>
            <person name="Kagawa T.F."/>
            <person name="Liu W."/>
            <person name="Song Y."/>
            <person name="Salvetti E."/>
            <person name="Wrobel A."/>
            <person name="Rasinkangas P."/>
            <person name="Parkhill J."/>
            <person name="Rea M.C."/>
            <person name="O'Sullivan O."/>
            <person name="Ritari J."/>
            <person name="Douillard F.P."/>
            <person name="Paul Ross R."/>
            <person name="Yang R."/>
            <person name="Briner A.E."/>
            <person name="Felis G.E."/>
            <person name="de Vos W.M."/>
            <person name="Barrangou R."/>
            <person name="Klaenhammer T.R."/>
            <person name="Caufield P.W."/>
            <person name="Cui Y."/>
            <person name="Zhang H."/>
            <person name="O'Toole P.W."/>
        </authorList>
    </citation>
    <scope>NUCLEOTIDE SEQUENCE [LARGE SCALE GENOMIC DNA]</scope>
    <source>
        <strain evidence="2 3">DSM 16982</strain>
    </source>
</reference>
<dbReference type="Proteomes" id="UP000051302">
    <property type="component" value="Unassembled WGS sequence"/>
</dbReference>
<evidence type="ECO:0000313" key="3">
    <source>
        <dbReference type="Proteomes" id="UP000051302"/>
    </source>
</evidence>
<evidence type="ECO:0000256" key="1">
    <source>
        <dbReference type="SAM" id="MobiDB-lite"/>
    </source>
</evidence>
<dbReference type="EMBL" id="AZFV01000002">
    <property type="protein sequence ID" value="KRM18473.1"/>
    <property type="molecule type" value="Genomic_DNA"/>
</dbReference>
<feature type="region of interest" description="Disordered" evidence="1">
    <location>
        <begin position="182"/>
        <end position="224"/>
    </location>
</feature>
<sequence>MSIANLTNLPEDILKSEFPQIWMKMQQQKMSNQVNSDKTNIFLDQDNNQFYLQKDKSQKATRYNLLNLNKTIPRPQYTDDTHLSADYMISNWGALDDQNIFDSTNHNWDEIRSYLERMTNKVNNQTDFLLAIGPYLDELAKEKDVDLSEITADGINGYYDKKHTDDFELDIKKRMKNIENKFPDQPIANGYFPPNYTGNNDDSDDPDLDSQLQRMNNEIEEANK</sequence>
<evidence type="ECO:0000313" key="2">
    <source>
        <dbReference type="EMBL" id="KRM18473.1"/>
    </source>
</evidence>
<protein>
    <submittedName>
        <fullName evidence="2">Uncharacterized protein</fullName>
    </submittedName>
</protein>
<keyword evidence="3" id="KW-1185">Reference proteome</keyword>
<dbReference type="STRING" id="1423774.FD31_GL001021"/>
<dbReference type="AlphaFoldDB" id="A0A0R1WRV4"/>
<organism evidence="2 3">
    <name type="scientific">Companilactobacillus nantensis DSM 16982</name>
    <dbReference type="NCBI Taxonomy" id="1423774"/>
    <lineage>
        <taxon>Bacteria</taxon>
        <taxon>Bacillati</taxon>
        <taxon>Bacillota</taxon>
        <taxon>Bacilli</taxon>
        <taxon>Lactobacillales</taxon>
        <taxon>Lactobacillaceae</taxon>
        <taxon>Companilactobacillus</taxon>
    </lineage>
</organism>
<dbReference type="RefSeq" id="WP_057890996.1">
    <property type="nucleotide sequence ID" value="NZ_AZFV01000002.1"/>
</dbReference>
<comment type="caution">
    <text evidence="2">The sequence shown here is derived from an EMBL/GenBank/DDBJ whole genome shotgun (WGS) entry which is preliminary data.</text>
</comment>
<accession>A0A0R1WRV4</accession>
<gene>
    <name evidence="2" type="ORF">FD31_GL001021</name>
</gene>
<proteinExistence type="predicted"/>